<dbReference type="RefSeq" id="WP_382360023.1">
    <property type="nucleotide sequence ID" value="NZ_JBHTGR010000055.1"/>
</dbReference>
<accession>A0ABW2UYZ0</accession>
<name>A0ABW2UYZ0_9BACI</name>
<keyword evidence="5" id="KW-1185">Reference proteome</keyword>
<reference evidence="5" key="1">
    <citation type="journal article" date="2019" name="Int. J. Syst. Evol. Microbiol.">
        <title>The Global Catalogue of Microorganisms (GCM) 10K type strain sequencing project: providing services to taxonomists for standard genome sequencing and annotation.</title>
        <authorList>
            <consortium name="The Broad Institute Genomics Platform"/>
            <consortium name="The Broad Institute Genome Sequencing Center for Infectious Disease"/>
            <person name="Wu L."/>
            <person name="Ma J."/>
        </authorList>
    </citation>
    <scope>NUCLEOTIDE SEQUENCE [LARGE SCALE GENOMIC DNA]</scope>
    <source>
        <strain evidence="5">JCM 30234</strain>
    </source>
</reference>
<evidence type="ECO:0000313" key="5">
    <source>
        <dbReference type="Proteomes" id="UP001596620"/>
    </source>
</evidence>
<gene>
    <name evidence="4" type="ORF">ACFQU8_11215</name>
</gene>
<keyword evidence="1" id="KW-0677">Repeat</keyword>
<feature type="region of interest" description="Disordered" evidence="2">
    <location>
        <begin position="301"/>
        <end position="323"/>
    </location>
</feature>
<dbReference type="EMBL" id="JBHTGR010000055">
    <property type="protein sequence ID" value="MFC7747755.1"/>
    <property type="molecule type" value="Genomic_DNA"/>
</dbReference>
<feature type="compositionally biased region" description="Basic and acidic residues" evidence="2">
    <location>
        <begin position="301"/>
        <end position="315"/>
    </location>
</feature>
<evidence type="ECO:0000313" key="4">
    <source>
        <dbReference type="EMBL" id="MFC7747755.1"/>
    </source>
</evidence>
<protein>
    <recommendedName>
        <fullName evidence="3">Nephrocystin 3-like N-terminal domain-containing protein</fullName>
    </recommendedName>
</protein>
<dbReference type="Pfam" id="PF24883">
    <property type="entry name" value="NPHP3_N"/>
    <property type="match status" value="1"/>
</dbReference>
<evidence type="ECO:0000259" key="3">
    <source>
        <dbReference type="Pfam" id="PF24883"/>
    </source>
</evidence>
<comment type="caution">
    <text evidence="4">The sequence shown here is derived from an EMBL/GenBank/DDBJ whole genome shotgun (WGS) entry which is preliminary data.</text>
</comment>
<evidence type="ECO:0000256" key="1">
    <source>
        <dbReference type="ARBA" id="ARBA00022737"/>
    </source>
</evidence>
<evidence type="ECO:0000256" key="2">
    <source>
        <dbReference type="SAM" id="MobiDB-lite"/>
    </source>
</evidence>
<sequence length="340" mass="38524">MSRLHYYVTGNTAKGPVNYLDSNLHNIDRVVLLKHPSVKLKTAVMKQLAESSQSNGLEILESSLARDYLDGIIDRNNSIAFIDSRIAGGGTETIDLEKTFPVKTQDTSDSDQFVQKAFDSFRKGLAIHDDELETIYVQRMDFDRADNYAEQFINALLKDVPEKDRTPHIYNRLFGTNTADGSVNVVPQLIEDITHVYYVKGRAGTGKSVLMKKVAKACETRGLDVELYYCSFDPESVDMVLVRELDFCMFDSTDPHEFFPQEETDVTIDLYEKLVIPGTDEKLAGKIRDVQARYKAHMKEGSRMLQKAGERRQQSEEDYMSGITDDAIRTCAETLQQTRS</sequence>
<feature type="domain" description="Nephrocystin 3-like N-terminal" evidence="3">
    <location>
        <begin position="194"/>
        <end position="235"/>
    </location>
</feature>
<dbReference type="Proteomes" id="UP001596620">
    <property type="component" value="Unassembled WGS sequence"/>
</dbReference>
<organism evidence="4 5">
    <name type="scientific">Lentibacillus kimchii</name>
    <dbReference type="NCBI Taxonomy" id="1542911"/>
    <lineage>
        <taxon>Bacteria</taxon>
        <taxon>Bacillati</taxon>
        <taxon>Bacillota</taxon>
        <taxon>Bacilli</taxon>
        <taxon>Bacillales</taxon>
        <taxon>Bacillaceae</taxon>
        <taxon>Lentibacillus</taxon>
    </lineage>
</organism>
<dbReference type="InterPro" id="IPR056884">
    <property type="entry name" value="NPHP3-like_N"/>
</dbReference>
<proteinExistence type="predicted"/>